<reference evidence="2 3" key="1">
    <citation type="submission" date="2023-06" db="EMBL/GenBank/DDBJ databases">
        <title>Aquibacillus rhizosphaerae LR5S19.</title>
        <authorList>
            <person name="Sun J.-Q."/>
        </authorList>
    </citation>
    <scope>NUCLEOTIDE SEQUENCE [LARGE SCALE GENOMIC DNA]</scope>
    <source>
        <strain evidence="2 3">LR5S19</strain>
    </source>
</reference>
<name>A0ABT7L408_9BACI</name>
<keyword evidence="1" id="KW-1133">Transmembrane helix</keyword>
<proteinExistence type="predicted"/>
<accession>A0ABT7L408</accession>
<gene>
    <name evidence="2" type="ORF">QQS35_05455</name>
</gene>
<feature type="transmembrane region" description="Helical" evidence="1">
    <location>
        <begin position="68"/>
        <end position="89"/>
    </location>
</feature>
<protein>
    <recommendedName>
        <fullName evidence="4">EamA domain-containing protein</fullName>
    </recommendedName>
</protein>
<keyword evidence="3" id="KW-1185">Reference proteome</keyword>
<feature type="transmembrane region" description="Helical" evidence="1">
    <location>
        <begin position="37"/>
        <end position="56"/>
    </location>
</feature>
<keyword evidence="1" id="KW-0812">Transmembrane</keyword>
<dbReference type="Proteomes" id="UP001235343">
    <property type="component" value="Unassembled WGS sequence"/>
</dbReference>
<organism evidence="2 3">
    <name type="scientific">Aquibacillus rhizosphaerae</name>
    <dbReference type="NCBI Taxonomy" id="3051431"/>
    <lineage>
        <taxon>Bacteria</taxon>
        <taxon>Bacillati</taxon>
        <taxon>Bacillota</taxon>
        <taxon>Bacilli</taxon>
        <taxon>Bacillales</taxon>
        <taxon>Bacillaceae</taxon>
        <taxon>Aquibacillus</taxon>
    </lineage>
</organism>
<dbReference type="EMBL" id="JASTZU010000018">
    <property type="protein sequence ID" value="MDL4839900.1"/>
    <property type="molecule type" value="Genomic_DNA"/>
</dbReference>
<dbReference type="RefSeq" id="WP_285930873.1">
    <property type="nucleotide sequence ID" value="NZ_JASTZU010000018.1"/>
</dbReference>
<evidence type="ECO:0008006" key="4">
    <source>
        <dbReference type="Google" id="ProtNLM"/>
    </source>
</evidence>
<evidence type="ECO:0000256" key="1">
    <source>
        <dbReference type="SAM" id="Phobius"/>
    </source>
</evidence>
<feature type="transmembrane region" description="Helical" evidence="1">
    <location>
        <begin position="95"/>
        <end position="111"/>
    </location>
</feature>
<comment type="caution">
    <text evidence="2">The sequence shown here is derived from an EMBL/GenBank/DDBJ whole genome shotgun (WGS) entry which is preliminary data.</text>
</comment>
<evidence type="ECO:0000313" key="2">
    <source>
        <dbReference type="EMBL" id="MDL4839900.1"/>
    </source>
</evidence>
<sequence length="114" mass="12770">MILLAVILMLSGLVIINAIYAYHTKHIDSHFLSTLSYFIKQVPFFLSASMMIGYGVKFLTKIVDNLTFSLIASKGLEILVSVAIGLIFFKEVPSWRTAMGIIIILVDFWVLKGK</sequence>
<keyword evidence="1" id="KW-0472">Membrane</keyword>
<evidence type="ECO:0000313" key="3">
    <source>
        <dbReference type="Proteomes" id="UP001235343"/>
    </source>
</evidence>